<dbReference type="AlphaFoldDB" id="A0A7G1HYQ4"/>
<keyword evidence="3 6" id="KW-0326">Glycosidase</keyword>
<evidence type="ECO:0000259" key="7">
    <source>
        <dbReference type="Pfam" id="PF17851"/>
    </source>
</evidence>
<dbReference type="GO" id="GO:0004553">
    <property type="term" value="F:hydrolase activity, hydrolyzing O-glycosyl compounds"/>
    <property type="evidence" value="ECO:0007669"/>
    <property type="project" value="InterPro"/>
</dbReference>
<evidence type="ECO:0000256" key="2">
    <source>
        <dbReference type="ARBA" id="ARBA00022801"/>
    </source>
</evidence>
<evidence type="ECO:0000256" key="4">
    <source>
        <dbReference type="PIRSR" id="PIRSR606710-1"/>
    </source>
</evidence>
<comment type="similarity">
    <text evidence="1 6">Belongs to the glycosyl hydrolase 43 family.</text>
</comment>
<dbReference type="Pfam" id="PF04616">
    <property type="entry name" value="Glyco_hydro_43"/>
    <property type="match status" value="1"/>
</dbReference>
<protein>
    <recommendedName>
        <fullName evidence="7">Beta-xylosidase C-terminal Concanavalin A-like domain-containing protein</fullName>
    </recommendedName>
</protein>
<accession>A0A7G1HYQ4</accession>
<dbReference type="Gene3D" id="2.60.120.200">
    <property type="match status" value="1"/>
</dbReference>
<dbReference type="SUPFAM" id="SSF49899">
    <property type="entry name" value="Concanavalin A-like lectins/glucanases"/>
    <property type="match status" value="1"/>
</dbReference>
<evidence type="ECO:0000256" key="5">
    <source>
        <dbReference type="PIRSR" id="PIRSR606710-2"/>
    </source>
</evidence>
<dbReference type="InterPro" id="IPR023296">
    <property type="entry name" value="Glyco_hydro_beta-prop_sf"/>
</dbReference>
<dbReference type="EMBL" id="AP023322">
    <property type="protein sequence ID" value="BCI63972.1"/>
    <property type="molecule type" value="Genomic_DNA"/>
</dbReference>
<proteinExistence type="inferred from homology"/>
<evidence type="ECO:0000256" key="6">
    <source>
        <dbReference type="RuleBase" id="RU361187"/>
    </source>
</evidence>
<dbReference type="SUPFAM" id="SSF75005">
    <property type="entry name" value="Arabinanase/levansucrase/invertase"/>
    <property type="match status" value="1"/>
</dbReference>
<sequence length="500" mass="56662">MKNSILNYKTWLIIISLFSIQSIILTTPINAKKIPNGISILLDGDFPDPTIVKDGDNYYMTTSFGGFPCLMIWQSNDLLHWKRLDYALKTPVAGAVWAPELIKHNDTFYLYFPAGGHIYVMTATNPTGPWSKPQIIEGVSGIDPGHLVDKNGNRYLYIDNGRVVQLSSDGLSISGKEIKVYDGWKFSNNYGVECFCLESPKMLYRNGYYYIISAQGGTGGPATSHMASVARSKSPFGPFEDSPYNPLIKTFSPFETWRSKGHATIFEGPKEQWYAIYHGYENGHLPMGRKTLLEPVVWTQDGWIKSGIKNTKKAKNYFFTENTRPKNDDFSSGTLNKQWTFTNADTYNNYKLQNRCLTIMCKSGNINGLMLPMCDKNFEVQFKIIPDQNIETGLVLYYDKNYYAGMILKNGIINGIHKNRQPFGDKIPIPDTSYFKLTILNYNVYISYSKDGETWTSYPDAFDVSGYHTNILENFGSLKIAVIGDGNGKIQIDDFKYRTL</sequence>
<evidence type="ECO:0000256" key="1">
    <source>
        <dbReference type="ARBA" id="ARBA00009865"/>
    </source>
</evidence>
<dbReference type="Pfam" id="PF17851">
    <property type="entry name" value="GH43_C2"/>
    <property type="match status" value="1"/>
</dbReference>
<evidence type="ECO:0000313" key="9">
    <source>
        <dbReference type="Proteomes" id="UP000594042"/>
    </source>
</evidence>
<dbReference type="InterPro" id="IPR006710">
    <property type="entry name" value="Glyco_hydro_43"/>
</dbReference>
<dbReference type="GO" id="GO:0005975">
    <property type="term" value="P:carbohydrate metabolic process"/>
    <property type="evidence" value="ECO:0007669"/>
    <property type="project" value="InterPro"/>
</dbReference>
<gene>
    <name evidence="8" type="ORF">Cop2CBH44_23250</name>
</gene>
<dbReference type="KEGG" id="copr:Cop2CBH44_23250"/>
<evidence type="ECO:0000313" key="8">
    <source>
        <dbReference type="EMBL" id="BCI63972.1"/>
    </source>
</evidence>
<dbReference type="PANTHER" id="PTHR42812:SF2">
    <property type="entry name" value="XYLOSIDASE_ARABINOSIDASE"/>
    <property type="match status" value="1"/>
</dbReference>
<feature type="domain" description="Beta-xylosidase C-terminal Concanavalin A-like" evidence="7">
    <location>
        <begin position="327"/>
        <end position="470"/>
    </location>
</feature>
<dbReference type="PANTHER" id="PTHR42812">
    <property type="entry name" value="BETA-XYLOSIDASE"/>
    <property type="match status" value="1"/>
</dbReference>
<reference evidence="9" key="1">
    <citation type="submission" date="2020-07" db="EMBL/GenBank/DDBJ databases">
        <title>Complete genome sequencing of Coprobacter sp. strain 2CBH44.</title>
        <authorList>
            <person name="Sakamoto M."/>
            <person name="Murakami T."/>
            <person name="Mori H."/>
        </authorList>
    </citation>
    <scope>NUCLEOTIDE SEQUENCE [LARGE SCALE GENOMIC DNA]</scope>
    <source>
        <strain evidence="9">2CBH44</strain>
    </source>
</reference>
<dbReference type="InterPro" id="IPR013320">
    <property type="entry name" value="ConA-like_dom_sf"/>
</dbReference>
<name>A0A7G1HYQ4_9BACT</name>
<evidence type="ECO:0000256" key="3">
    <source>
        <dbReference type="ARBA" id="ARBA00023295"/>
    </source>
</evidence>
<dbReference type="InterPro" id="IPR051795">
    <property type="entry name" value="Glycosyl_Hydrlase_43"/>
</dbReference>
<keyword evidence="2 6" id="KW-0378">Hydrolase</keyword>
<dbReference type="InterPro" id="IPR041542">
    <property type="entry name" value="GH43_C2"/>
</dbReference>
<feature type="site" description="Important for catalytic activity, responsible for pKa modulation of the active site Glu and correct orientation of both the proton donor and substrate" evidence="5">
    <location>
        <position position="143"/>
    </location>
</feature>
<dbReference type="RefSeq" id="WP_200754866.1">
    <property type="nucleotide sequence ID" value="NZ_AP023322.1"/>
</dbReference>
<dbReference type="Gene3D" id="2.115.10.20">
    <property type="entry name" value="Glycosyl hydrolase domain, family 43"/>
    <property type="match status" value="1"/>
</dbReference>
<feature type="active site" description="Proton donor" evidence="4">
    <location>
        <position position="198"/>
    </location>
</feature>
<dbReference type="Proteomes" id="UP000594042">
    <property type="component" value="Chromosome"/>
</dbReference>
<keyword evidence="9" id="KW-1185">Reference proteome</keyword>
<feature type="active site" description="Proton acceptor" evidence="4">
    <location>
        <position position="48"/>
    </location>
</feature>
<dbReference type="CDD" id="cd09002">
    <property type="entry name" value="GH43_XYL-like"/>
    <property type="match status" value="1"/>
</dbReference>
<organism evidence="8 9">
    <name type="scientific">Coprobacter secundus subsp. similis</name>
    <dbReference type="NCBI Taxonomy" id="2751153"/>
    <lineage>
        <taxon>Bacteria</taxon>
        <taxon>Pseudomonadati</taxon>
        <taxon>Bacteroidota</taxon>
        <taxon>Bacteroidia</taxon>
        <taxon>Bacteroidales</taxon>
        <taxon>Barnesiellaceae</taxon>
        <taxon>Coprobacter</taxon>
    </lineage>
</organism>